<dbReference type="Proteomes" id="UP000278398">
    <property type="component" value="Unassembled WGS sequence"/>
</dbReference>
<dbReference type="RefSeq" id="WP_126702046.1">
    <property type="nucleotide sequence ID" value="NZ_RWKW01000099.1"/>
</dbReference>
<keyword evidence="1" id="KW-0805">Transcription regulation</keyword>
<dbReference type="Pfam" id="PF07729">
    <property type="entry name" value="FCD"/>
    <property type="match status" value="1"/>
</dbReference>
<dbReference type="GO" id="GO:0003700">
    <property type="term" value="F:DNA-binding transcription factor activity"/>
    <property type="evidence" value="ECO:0007669"/>
    <property type="project" value="InterPro"/>
</dbReference>
<organism evidence="5 6">
    <name type="scientific">Aquibium carbonis</name>
    <dbReference type="NCBI Taxonomy" id="2495581"/>
    <lineage>
        <taxon>Bacteria</taxon>
        <taxon>Pseudomonadati</taxon>
        <taxon>Pseudomonadota</taxon>
        <taxon>Alphaproteobacteria</taxon>
        <taxon>Hyphomicrobiales</taxon>
        <taxon>Phyllobacteriaceae</taxon>
        <taxon>Aquibium</taxon>
    </lineage>
</organism>
<reference evidence="5 6" key="1">
    <citation type="submission" date="2018-12" db="EMBL/GenBank/DDBJ databases">
        <title>Mesorhizobium carbonis sp. nov., isolated from coal mine water.</title>
        <authorList>
            <person name="Xin W."/>
            <person name="Xu Z."/>
            <person name="Xiang F."/>
            <person name="Zhang J."/>
            <person name="Xi L."/>
            <person name="Liu J."/>
        </authorList>
    </citation>
    <scope>NUCLEOTIDE SEQUENCE [LARGE SCALE GENOMIC DNA]</scope>
    <source>
        <strain evidence="5 6">B2.3</strain>
    </source>
</reference>
<protein>
    <submittedName>
        <fullName evidence="5">GntR family transcriptional regulator</fullName>
    </submittedName>
</protein>
<keyword evidence="6" id="KW-1185">Reference proteome</keyword>
<dbReference type="InterPro" id="IPR036388">
    <property type="entry name" value="WH-like_DNA-bd_sf"/>
</dbReference>
<dbReference type="SUPFAM" id="SSF46785">
    <property type="entry name" value="Winged helix' DNA-binding domain"/>
    <property type="match status" value="1"/>
</dbReference>
<sequence>MALKANKNINPMKKSPISRPQSLAMSVAERLKAAILKRELSLGEALSEEKIAAAMDVSRTPVREALTILQLQGLITIVPRRGSFVFRPEKEDLQALVEYRLRLELLASELATERAPEALLQSLSKTIETMEKARDNDDTLAYANADTRFHNAFFDHCGNHFFVEAYDIVAGRIAALRAHMSAELGLHRQRTFQEHLEIVEAIKKRDVAALHAVLRTHIAEMEPNYANALQLV</sequence>
<keyword evidence="3" id="KW-0804">Transcription</keyword>
<dbReference type="EMBL" id="RWKW01000099">
    <property type="protein sequence ID" value="RST83903.1"/>
    <property type="molecule type" value="Genomic_DNA"/>
</dbReference>
<dbReference type="PRINTS" id="PR00035">
    <property type="entry name" value="HTHGNTR"/>
</dbReference>
<dbReference type="Pfam" id="PF00392">
    <property type="entry name" value="GntR"/>
    <property type="match status" value="1"/>
</dbReference>
<keyword evidence="2" id="KW-0238">DNA-binding</keyword>
<accession>A0A429YR49</accession>
<dbReference type="SMART" id="SM00345">
    <property type="entry name" value="HTH_GNTR"/>
    <property type="match status" value="1"/>
</dbReference>
<dbReference type="SUPFAM" id="SSF48008">
    <property type="entry name" value="GntR ligand-binding domain-like"/>
    <property type="match status" value="1"/>
</dbReference>
<dbReference type="OrthoDB" id="8247358at2"/>
<proteinExistence type="predicted"/>
<dbReference type="InterPro" id="IPR000524">
    <property type="entry name" value="Tscrpt_reg_HTH_GntR"/>
</dbReference>
<dbReference type="InterPro" id="IPR036390">
    <property type="entry name" value="WH_DNA-bd_sf"/>
</dbReference>
<dbReference type="InterPro" id="IPR011711">
    <property type="entry name" value="GntR_C"/>
</dbReference>
<gene>
    <name evidence="5" type="ORF">EJC49_21845</name>
</gene>
<dbReference type="AlphaFoldDB" id="A0A429YR49"/>
<evidence type="ECO:0000313" key="5">
    <source>
        <dbReference type="EMBL" id="RST83903.1"/>
    </source>
</evidence>
<evidence type="ECO:0000256" key="3">
    <source>
        <dbReference type="ARBA" id="ARBA00023163"/>
    </source>
</evidence>
<evidence type="ECO:0000313" key="6">
    <source>
        <dbReference type="Proteomes" id="UP000278398"/>
    </source>
</evidence>
<dbReference type="GO" id="GO:0003677">
    <property type="term" value="F:DNA binding"/>
    <property type="evidence" value="ECO:0007669"/>
    <property type="project" value="UniProtKB-KW"/>
</dbReference>
<dbReference type="PROSITE" id="PS50949">
    <property type="entry name" value="HTH_GNTR"/>
    <property type="match status" value="1"/>
</dbReference>
<feature type="domain" description="HTH gntR-type" evidence="4">
    <location>
        <begin position="21"/>
        <end position="88"/>
    </location>
</feature>
<dbReference type="PANTHER" id="PTHR43537:SF50">
    <property type="entry name" value="TRANSCRIPTIONAL REGULATORY PROTEIN"/>
    <property type="match status" value="1"/>
</dbReference>
<dbReference type="PANTHER" id="PTHR43537">
    <property type="entry name" value="TRANSCRIPTIONAL REGULATOR, GNTR FAMILY"/>
    <property type="match status" value="1"/>
</dbReference>
<evidence type="ECO:0000256" key="1">
    <source>
        <dbReference type="ARBA" id="ARBA00023015"/>
    </source>
</evidence>
<evidence type="ECO:0000256" key="2">
    <source>
        <dbReference type="ARBA" id="ARBA00023125"/>
    </source>
</evidence>
<dbReference type="InterPro" id="IPR008920">
    <property type="entry name" value="TF_FadR/GntR_C"/>
</dbReference>
<dbReference type="SMART" id="SM00895">
    <property type="entry name" value="FCD"/>
    <property type="match status" value="1"/>
</dbReference>
<evidence type="ECO:0000259" key="4">
    <source>
        <dbReference type="PROSITE" id="PS50949"/>
    </source>
</evidence>
<dbReference type="CDD" id="cd07377">
    <property type="entry name" value="WHTH_GntR"/>
    <property type="match status" value="1"/>
</dbReference>
<name>A0A429YR49_9HYPH</name>
<comment type="caution">
    <text evidence="5">The sequence shown here is derived from an EMBL/GenBank/DDBJ whole genome shotgun (WGS) entry which is preliminary data.</text>
</comment>
<dbReference type="Gene3D" id="1.20.120.530">
    <property type="entry name" value="GntR ligand-binding domain-like"/>
    <property type="match status" value="1"/>
</dbReference>
<dbReference type="Gene3D" id="1.10.10.10">
    <property type="entry name" value="Winged helix-like DNA-binding domain superfamily/Winged helix DNA-binding domain"/>
    <property type="match status" value="1"/>
</dbReference>